<sequence length="40" mass="4641">MLIPPSQKNAVFRISKALFYDVRSLAVPFVPLKRIAFDYQ</sequence>
<protein>
    <submittedName>
        <fullName evidence="1">Uncharacterized protein</fullName>
    </submittedName>
</protein>
<dbReference type="AlphaFoldDB" id="A0A212LGD0"/>
<accession>A0A212LGD0</accession>
<dbReference type="EMBL" id="FMJD01000008">
    <property type="protein sequence ID" value="SCM76540.1"/>
    <property type="molecule type" value="Genomic_DNA"/>
</dbReference>
<proteinExistence type="predicted"/>
<gene>
    <name evidence="1" type="ORF">KL86PLE_40345</name>
</gene>
<reference evidence="1" key="1">
    <citation type="submission" date="2016-08" db="EMBL/GenBank/DDBJ databases">
        <authorList>
            <person name="Seilhamer J.J."/>
        </authorList>
    </citation>
    <scope>NUCLEOTIDE SEQUENCE</scope>
    <source>
        <strain evidence="1">86</strain>
    </source>
</reference>
<name>A0A212LGD0_9HYPH</name>
<evidence type="ECO:0000313" key="1">
    <source>
        <dbReference type="EMBL" id="SCM76540.1"/>
    </source>
</evidence>
<organism evidence="1">
    <name type="scientific">uncultured Pleomorphomonas sp</name>
    <dbReference type="NCBI Taxonomy" id="442121"/>
    <lineage>
        <taxon>Bacteria</taxon>
        <taxon>Pseudomonadati</taxon>
        <taxon>Pseudomonadota</taxon>
        <taxon>Alphaproteobacteria</taxon>
        <taxon>Hyphomicrobiales</taxon>
        <taxon>Pleomorphomonadaceae</taxon>
        <taxon>Pleomorphomonas</taxon>
        <taxon>environmental samples</taxon>
    </lineage>
</organism>